<evidence type="ECO:0000259" key="6">
    <source>
        <dbReference type="PROSITE" id="PS51519"/>
    </source>
</evidence>
<dbReference type="EnsemblProtists" id="EKX45086">
    <property type="protein sequence ID" value="EKX45086"/>
    <property type="gene ID" value="GUITHDRAFT_109132"/>
</dbReference>
<proteinExistence type="predicted"/>
<dbReference type="Pfam" id="PF02042">
    <property type="entry name" value="RWP-RK"/>
    <property type="match status" value="1"/>
</dbReference>
<keyword evidence="2" id="KW-0238">DNA-binding</keyword>
<evidence type="ECO:0000313" key="8">
    <source>
        <dbReference type="EnsemblProtists" id="EKX45086"/>
    </source>
</evidence>
<dbReference type="AlphaFoldDB" id="L1J979"/>
<keyword evidence="3" id="KW-0804">Transcription</keyword>
<dbReference type="Proteomes" id="UP000011087">
    <property type="component" value="Unassembled WGS sequence"/>
</dbReference>
<dbReference type="InterPro" id="IPR003035">
    <property type="entry name" value="RWP-RK_dom"/>
</dbReference>
<name>L1J979_GUITC</name>
<dbReference type="EMBL" id="JH993001">
    <property type="protein sequence ID" value="EKX45086.1"/>
    <property type="molecule type" value="Genomic_DNA"/>
</dbReference>
<evidence type="ECO:0000256" key="4">
    <source>
        <dbReference type="ARBA" id="ARBA00023242"/>
    </source>
</evidence>
<evidence type="ECO:0000313" key="9">
    <source>
        <dbReference type="Proteomes" id="UP000011087"/>
    </source>
</evidence>
<dbReference type="PROSITE" id="PS51519">
    <property type="entry name" value="RWP_RK"/>
    <property type="match status" value="1"/>
</dbReference>
<keyword evidence="9" id="KW-1185">Reference proteome</keyword>
<feature type="region of interest" description="Disordered" evidence="5">
    <location>
        <begin position="61"/>
        <end position="87"/>
    </location>
</feature>
<dbReference type="RefSeq" id="XP_005832066.1">
    <property type="nucleotide sequence ID" value="XM_005832009.1"/>
</dbReference>
<feature type="compositionally biased region" description="Low complexity" evidence="5">
    <location>
        <begin position="68"/>
        <end position="86"/>
    </location>
</feature>
<gene>
    <name evidence="7" type="ORF">GUITHDRAFT_109132</name>
</gene>
<evidence type="ECO:0000313" key="7">
    <source>
        <dbReference type="EMBL" id="EKX45086.1"/>
    </source>
</evidence>
<dbReference type="KEGG" id="gtt:GUITHDRAFT_109132"/>
<keyword evidence="1" id="KW-0805">Transcription regulation</keyword>
<evidence type="ECO:0000256" key="1">
    <source>
        <dbReference type="ARBA" id="ARBA00023015"/>
    </source>
</evidence>
<organism evidence="7">
    <name type="scientific">Guillardia theta (strain CCMP2712)</name>
    <name type="common">Cryptophyte</name>
    <dbReference type="NCBI Taxonomy" id="905079"/>
    <lineage>
        <taxon>Eukaryota</taxon>
        <taxon>Cryptophyceae</taxon>
        <taxon>Pyrenomonadales</taxon>
        <taxon>Geminigeraceae</taxon>
        <taxon>Guillardia</taxon>
    </lineage>
</organism>
<evidence type="ECO:0000256" key="2">
    <source>
        <dbReference type="ARBA" id="ARBA00023125"/>
    </source>
</evidence>
<dbReference type="GeneID" id="17301639"/>
<feature type="domain" description="RWP-RK" evidence="6">
    <location>
        <begin position="1"/>
        <end position="83"/>
    </location>
</feature>
<evidence type="ECO:0000256" key="3">
    <source>
        <dbReference type="ARBA" id="ARBA00023163"/>
    </source>
</evidence>
<reference evidence="8" key="3">
    <citation type="submission" date="2015-06" db="UniProtKB">
        <authorList>
            <consortium name="EnsemblProtists"/>
        </authorList>
    </citation>
    <scope>IDENTIFICATION</scope>
</reference>
<sequence>MANNGVFVLSRPRLVTIELLQQNAGLPQAQVAERLGISLTALKGACRQLGIPRWPCARRLAAQQQENSQDATPDDPSAAPSSSFFSCESITPHHVREDAVLQPSMQMPVEMMSSDHLPGELLPPYELPMALQGGSEGGLHDRVVVDPDWLEWYMQPSGRMEDEGVSISYTAPTEPRHG</sequence>
<keyword evidence="4" id="KW-0539">Nucleus</keyword>
<protein>
    <recommendedName>
        <fullName evidence="6">RWP-RK domain-containing protein</fullName>
    </recommendedName>
</protein>
<reference evidence="9" key="2">
    <citation type="submission" date="2012-11" db="EMBL/GenBank/DDBJ databases">
        <authorList>
            <person name="Kuo A."/>
            <person name="Curtis B.A."/>
            <person name="Tanifuji G."/>
            <person name="Burki F."/>
            <person name="Gruber A."/>
            <person name="Irimia M."/>
            <person name="Maruyama S."/>
            <person name="Arias M.C."/>
            <person name="Ball S.G."/>
            <person name="Gile G.H."/>
            <person name="Hirakawa Y."/>
            <person name="Hopkins J.F."/>
            <person name="Rensing S.A."/>
            <person name="Schmutz J."/>
            <person name="Symeonidi A."/>
            <person name="Elias M."/>
            <person name="Eveleigh R.J."/>
            <person name="Herman E.K."/>
            <person name="Klute M.J."/>
            <person name="Nakayama T."/>
            <person name="Obornik M."/>
            <person name="Reyes-Prieto A."/>
            <person name="Armbrust E.V."/>
            <person name="Aves S.J."/>
            <person name="Beiko R.G."/>
            <person name="Coutinho P."/>
            <person name="Dacks J.B."/>
            <person name="Durnford D.G."/>
            <person name="Fast N.M."/>
            <person name="Green B.R."/>
            <person name="Grisdale C."/>
            <person name="Hempe F."/>
            <person name="Henrissat B."/>
            <person name="Hoppner M.P."/>
            <person name="Ishida K.-I."/>
            <person name="Kim E."/>
            <person name="Koreny L."/>
            <person name="Kroth P.G."/>
            <person name="Liu Y."/>
            <person name="Malik S.-B."/>
            <person name="Maier U.G."/>
            <person name="McRose D."/>
            <person name="Mock T."/>
            <person name="Neilson J.A."/>
            <person name="Onodera N.T."/>
            <person name="Poole A.M."/>
            <person name="Pritham E.J."/>
            <person name="Richards T.A."/>
            <person name="Rocap G."/>
            <person name="Roy S.W."/>
            <person name="Sarai C."/>
            <person name="Schaack S."/>
            <person name="Shirato S."/>
            <person name="Slamovits C.H."/>
            <person name="Spencer D.F."/>
            <person name="Suzuki S."/>
            <person name="Worden A.Z."/>
            <person name="Zauner S."/>
            <person name="Barry K."/>
            <person name="Bell C."/>
            <person name="Bharti A.K."/>
            <person name="Crow J.A."/>
            <person name="Grimwood J."/>
            <person name="Kramer R."/>
            <person name="Lindquist E."/>
            <person name="Lucas S."/>
            <person name="Salamov A."/>
            <person name="McFadden G.I."/>
            <person name="Lane C.E."/>
            <person name="Keeling P.J."/>
            <person name="Gray M.W."/>
            <person name="Grigoriev I.V."/>
            <person name="Archibald J.M."/>
        </authorList>
    </citation>
    <scope>NUCLEOTIDE SEQUENCE</scope>
    <source>
        <strain evidence="9">CCMP2712</strain>
    </source>
</reference>
<reference evidence="7 9" key="1">
    <citation type="journal article" date="2012" name="Nature">
        <title>Algal genomes reveal evolutionary mosaicism and the fate of nucleomorphs.</title>
        <authorList>
            <consortium name="DOE Joint Genome Institute"/>
            <person name="Curtis B.A."/>
            <person name="Tanifuji G."/>
            <person name="Burki F."/>
            <person name="Gruber A."/>
            <person name="Irimia M."/>
            <person name="Maruyama S."/>
            <person name="Arias M.C."/>
            <person name="Ball S.G."/>
            <person name="Gile G.H."/>
            <person name="Hirakawa Y."/>
            <person name="Hopkins J.F."/>
            <person name="Kuo A."/>
            <person name="Rensing S.A."/>
            <person name="Schmutz J."/>
            <person name="Symeonidi A."/>
            <person name="Elias M."/>
            <person name="Eveleigh R.J."/>
            <person name="Herman E.K."/>
            <person name="Klute M.J."/>
            <person name="Nakayama T."/>
            <person name="Obornik M."/>
            <person name="Reyes-Prieto A."/>
            <person name="Armbrust E.V."/>
            <person name="Aves S.J."/>
            <person name="Beiko R.G."/>
            <person name="Coutinho P."/>
            <person name="Dacks J.B."/>
            <person name="Durnford D.G."/>
            <person name="Fast N.M."/>
            <person name="Green B.R."/>
            <person name="Grisdale C.J."/>
            <person name="Hempel F."/>
            <person name="Henrissat B."/>
            <person name="Hoppner M.P."/>
            <person name="Ishida K."/>
            <person name="Kim E."/>
            <person name="Koreny L."/>
            <person name="Kroth P.G."/>
            <person name="Liu Y."/>
            <person name="Malik S.B."/>
            <person name="Maier U.G."/>
            <person name="McRose D."/>
            <person name="Mock T."/>
            <person name="Neilson J.A."/>
            <person name="Onodera N.T."/>
            <person name="Poole A.M."/>
            <person name="Pritham E.J."/>
            <person name="Richards T.A."/>
            <person name="Rocap G."/>
            <person name="Roy S.W."/>
            <person name="Sarai C."/>
            <person name="Schaack S."/>
            <person name="Shirato S."/>
            <person name="Slamovits C.H."/>
            <person name="Spencer D.F."/>
            <person name="Suzuki S."/>
            <person name="Worden A.Z."/>
            <person name="Zauner S."/>
            <person name="Barry K."/>
            <person name="Bell C."/>
            <person name="Bharti A.K."/>
            <person name="Crow J.A."/>
            <person name="Grimwood J."/>
            <person name="Kramer R."/>
            <person name="Lindquist E."/>
            <person name="Lucas S."/>
            <person name="Salamov A."/>
            <person name="McFadden G.I."/>
            <person name="Lane C.E."/>
            <person name="Keeling P.J."/>
            <person name="Gray M.W."/>
            <person name="Grigoriev I.V."/>
            <person name="Archibald J.M."/>
        </authorList>
    </citation>
    <scope>NUCLEOTIDE SEQUENCE</scope>
    <source>
        <strain evidence="7 9">CCMP2712</strain>
    </source>
</reference>
<accession>L1J979</accession>
<dbReference type="GO" id="GO:0003677">
    <property type="term" value="F:DNA binding"/>
    <property type="evidence" value="ECO:0007669"/>
    <property type="project" value="UniProtKB-KW"/>
</dbReference>
<evidence type="ECO:0000256" key="5">
    <source>
        <dbReference type="SAM" id="MobiDB-lite"/>
    </source>
</evidence>
<dbReference type="HOGENOM" id="CLU_092984_0_1_1"/>
<dbReference type="PaxDb" id="55529-EKX45086"/>